<evidence type="ECO:0000313" key="1">
    <source>
        <dbReference type="EMBL" id="AXC10129.1"/>
    </source>
</evidence>
<gene>
    <name evidence="1" type="ORF">ACPOL_0768</name>
</gene>
<protein>
    <submittedName>
        <fullName evidence="1">Uncharacterized protein</fullName>
    </submittedName>
</protein>
<dbReference type="EMBL" id="CP030840">
    <property type="protein sequence ID" value="AXC10129.1"/>
    <property type="molecule type" value="Genomic_DNA"/>
</dbReference>
<name>A0A2Z5FTF7_9BACT</name>
<sequence>MTHIPSTPETRRSKAHPRNLAEKAWLTLGTIAADAAVSIWA</sequence>
<reference evidence="1 2" key="1">
    <citation type="journal article" date="2018" name="Front. Microbiol.">
        <title>Hydrolytic Capabilities as a Key to Environmental Success: Chitinolytic and Cellulolytic Acidobacteria From Acidic Sub-arctic Soils and Boreal Peatlands.</title>
        <authorList>
            <person name="Belova S.E."/>
            <person name="Ravin N.V."/>
            <person name="Pankratov T.A."/>
            <person name="Rakitin A.L."/>
            <person name="Ivanova A.A."/>
            <person name="Beletsky A.V."/>
            <person name="Mardanov A.V."/>
            <person name="Sinninghe Damste J.S."/>
            <person name="Dedysh S.N."/>
        </authorList>
    </citation>
    <scope>NUCLEOTIDE SEQUENCE [LARGE SCALE GENOMIC DNA]</scope>
    <source>
        <strain evidence="1 2">SBC82</strain>
    </source>
</reference>
<accession>A0A2Z5FTF7</accession>
<organism evidence="1 2">
    <name type="scientific">Acidisarcina polymorpha</name>
    <dbReference type="NCBI Taxonomy" id="2211140"/>
    <lineage>
        <taxon>Bacteria</taxon>
        <taxon>Pseudomonadati</taxon>
        <taxon>Acidobacteriota</taxon>
        <taxon>Terriglobia</taxon>
        <taxon>Terriglobales</taxon>
        <taxon>Acidobacteriaceae</taxon>
        <taxon>Acidisarcina</taxon>
    </lineage>
</organism>
<dbReference type="AlphaFoldDB" id="A0A2Z5FTF7"/>
<evidence type="ECO:0000313" key="2">
    <source>
        <dbReference type="Proteomes" id="UP000253606"/>
    </source>
</evidence>
<dbReference type="Proteomes" id="UP000253606">
    <property type="component" value="Chromosome"/>
</dbReference>
<keyword evidence="2" id="KW-1185">Reference proteome</keyword>
<proteinExistence type="predicted"/>
<dbReference type="KEGG" id="abas:ACPOL_0768"/>